<sequence>MRGKPVHRDEINDLHNNGVDVAAVWQFGKDRHPDVLRGKVGGELDARAADEHLRSIGMDGWPVFFAVDFDITLAQWNLVASEYFRAACRVLGRDRVGIYGHSRVCDWAREDAVIADLGGSKHLMWQTRSWSAGVIHPGAVLYQRIVDTPSTPGPVIDGVTVDVNDIRHSYWGQHPPTVAPSPTRKEVAPMSATSIQPDPTGTGDPTWLPDVLRLFGVTVIEHPGWRTRGHGDFTDIVGFMMHHTGGSTPDRTSPGYVADNPGVGGGLSATLFGHRDGTVEILGAGIAYHAGLADPGCGGAAGQGYVTRPSATGPKLYTSGNARYIGIEPQNSGREPWEPELYDACVRSAAAVLWYKGLTADRAHLPGHKEYAPSRKVDPNLNMDAFRRDVQHLIDNPPFTTETTGGLFMSLPVERQEELAAKIDRIHFELTHKFQSRYENADGERSEHRETLVGYILDNDRKIEDMHANMLPAIWDRLTDAARNAKATFERVMTTGPAPTADSAMTASEKES</sequence>
<dbReference type="EMBL" id="CP005286">
    <property type="protein sequence ID" value="AJE32499.1"/>
    <property type="molecule type" value="Genomic_DNA"/>
</dbReference>
<organism evidence="2 3">
    <name type="scientific">Corynebacterium humireducens NBRC 106098 = DSM 45392</name>
    <dbReference type="NCBI Taxonomy" id="1223515"/>
    <lineage>
        <taxon>Bacteria</taxon>
        <taxon>Bacillati</taxon>
        <taxon>Actinomycetota</taxon>
        <taxon>Actinomycetes</taxon>
        <taxon>Mycobacteriales</taxon>
        <taxon>Corynebacteriaceae</taxon>
        <taxon>Corynebacterium</taxon>
    </lineage>
</organism>
<reference evidence="2 3" key="1">
    <citation type="submission" date="2013-04" db="EMBL/GenBank/DDBJ databases">
        <title>Complete genome sequence of Corynebacterium humireducens DSM 45392(T), isolated from a wastewater-fed microbial fuel cell.</title>
        <authorList>
            <person name="Ruckert C."/>
            <person name="Albersmeier A."/>
            <person name="Kalinowski J."/>
        </authorList>
    </citation>
    <scope>NUCLEOTIDE SEQUENCE [LARGE SCALE GENOMIC DNA]</scope>
    <source>
        <strain evidence="3">MFC-5</strain>
    </source>
</reference>
<feature type="domain" description="N-acetylmuramoyl-L-alanine amidase" evidence="1">
    <location>
        <begin position="224"/>
        <end position="380"/>
    </location>
</feature>
<dbReference type="Pfam" id="PF08924">
    <property type="entry name" value="Rv2525c_GlyHyd-like"/>
    <property type="match status" value="1"/>
</dbReference>
<dbReference type="Gene3D" id="3.40.80.10">
    <property type="entry name" value="Peptidoglycan recognition protein-like"/>
    <property type="match status" value="1"/>
</dbReference>
<evidence type="ECO:0000313" key="3">
    <source>
        <dbReference type="Proteomes" id="UP000031524"/>
    </source>
</evidence>
<dbReference type="InterPro" id="IPR002502">
    <property type="entry name" value="Amidase_domain"/>
</dbReference>
<dbReference type="InterPro" id="IPR015020">
    <property type="entry name" value="Rv2525c-like_Glyco_Hydro-like"/>
</dbReference>
<dbReference type="SUPFAM" id="SSF55846">
    <property type="entry name" value="N-acetylmuramoyl-L-alanine amidase-like"/>
    <property type="match status" value="1"/>
</dbReference>
<protein>
    <recommendedName>
        <fullName evidence="1">N-acetylmuramoyl-L-alanine amidase domain-containing protein</fullName>
    </recommendedName>
</protein>
<evidence type="ECO:0000259" key="1">
    <source>
        <dbReference type="SMART" id="SM00644"/>
    </source>
</evidence>
<dbReference type="AlphaFoldDB" id="A0A0B5D9X6"/>
<evidence type="ECO:0000313" key="2">
    <source>
        <dbReference type="EMBL" id="AJE32499.1"/>
    </source>
</evidence>
<proteinExistence type="predicted"/>
<keyword evidence="3" id="KW-1185">Reference proteome</keyword>
<dbReference type="SMART" id="SM00644">
    <property type="entry name" value="Ami_2"/>
    <property type="match status" value="1"/>
</dbReference>
<dbReference type="HOGENOM" id="CLU_042382_0_0_11"/>
<gene>
    <name evidence="2" type="ORF">B842_03230</name>
</gene>
<dbReference type="KEGG" id="chm:B842_03230"/>
<dbReference type="Pfam" id="PF01510">
    <property type="entry name" value="Amidase_2"/>
    <property type="match status" value="1"/>
</dbReference>
<dbReference type="InterPro" id="IPR036505">
    <property type="entry name" value="Amidase/PGRP_sf"/>
</dbReference>
<name>A0A0B5D9X6_9CORY</name>
<dbReference type="GO" id="GO:0008745">
    <property type="term" value="F:N-acetylmuramoyl-L-alanine amidase activity"/>
    <property type="evidence" value="ECO:0007669"/>
    <property type="project" value="InterPro"/>
</dbReference>
<accession>A0A0B5D9X6</accession>
<dbReference type="Proteomes" id="UP000031524">
    <property type="component" value="Chromosome"/>
</dbReference>
<dbReference type="STRING" id="1223515.B842_03230"/>
<dbReference type="Gene3D" id="3.20.20.80">
    <property type="entry name" value="Glycosidases"/>
    <property type="match status" value="1"/>
</dbReference>
<dbReference type="GO" id="GO:0009253">
    <property type="term" value="P:peptidoglycan catabolic process"/>
    <property type="evidence" value="ECO:0007669"/>
    <property type="project" value="InterPro"/>
</dbReference>